<dbReference type="OrthoDB" id="6183734at2"/>
<dbReference type="PANTHER" id="PTHR43708:SF5">
    <property type="entry name" value="CONSERVED EXPRESSED OXIDOREDUCTASE (EUROFUNG)-RELATED"/>
    <property type="match status" value="1"/>
</dbReference>
<sequence>MKAKEKIIIIGAGNVVKTGHLPAYRLAGFTVSGIYDIDKTKAIELAAEFGIPKIYSSISGLLKDIKRRTVIDMAIPASAIVGILEQLPEGTSVLMQKPMGENMEQAKEILNLCRSKKLNAGVNFQLRYAPFITEARRMIDEGLLGEIYDIEVNVNVCTPWHMWGFLRSSPRLEILYHSIHYIDLIRSVWGNPSGVYAKTVKHPATMELGSVRSNIIMDYGDRIRANILTNHSHNFGLQNQQSYIKFEGTRGAIKIKMGLLMDYPVGVPDEFEYITFQQDSTAEWKRQELNGSWFPDAFTGSMEEILKSMISPGLSPDNSVEDAIYTMACVEAAYLSSETGAQSIDFGF</sequence>
<feature type="domain" description="Gfo/Idh/MocA-like oxidoreductase N-terminal" evidence="3">
    <location>
        <begin position="6"/>
        <end position="124"/>
    </location>
</feature>
<dbReference type="Pfam" id="PF01408">
    <property type="entry name" value="GFO_IDH_MocA"/>
    <property type="match status" value="1"/>
</dbReference>
<dbReference type="InterPro" id="IPR051317">
    <property type="entry name" value="Gfo/Idh/MocA_oxidoreduct"/>
</dbReference>
<evidence type="ECO:0000259" key="3">
    <source>
        <dbReference type="Pfam" id="PF01408"/>
    </source>
</evidence>
<dbReference type="Gene3D" id="3.40.50.720">
    <property type="entry name" value="NAD(P)-binding Rossmann-like Domain"/>
    <property type="match status" value="1"/>
</dbReference>
<keyword evidence="2" id="KW-0560">Oxidoreductase</keyword>
<dbReference type="Pfam" id="PF02894">
    <property type="entry name" value="GFO_IDH_MocA_C"/>
    <property type="match status" value="1"/>
</dbReference>
<gene>
    <name evidence="5" type="ORF">TH53_21615</name>
</gene>
<comment type="similarity">
    <text evidence="1">Belongs to the Gfo/Idh/MocA family.</text>
</comment>
<evidence type="ECO:0000256" key="2">
    <source>
        <dbReference type="ARBA" id="ARBA00023002"/>
    </source>
</evidence>
<protein>
    <submittedName>
        <fullName evidence="5">Oxidoreductase</fullName>
    </submittedName>
</protein>
<proteinExistence type="inferred from homology"/>
<evidence type="ECO:0000313" key="6">
    <source>
        <dbReference type="Proteomes" id="UP000032049"/>
    </source>
</evidence>
<evidence type="ECO:0000313" key="5">
    <source>
        <dbReference type="EMBL" id="KIO75294.1"/>
    </source>
</evidence>
<dbReference type="InterPro" id="IPR004104">
    <property type="entry name" value="Gfo/Idh/MocA-like_OxRdtase_C"/>
</dbReference>
<dbReference type="Gene3D" id="3.30.360.10">
    <property type="entry name" value="Dihydrodipicolinate Reductase, domain 2"/>
    <property type="match status" value="1"/>
</dbReference>
<dbReference type="Proteomes" id="UP000032049">
    <property type="component" value="Unassembled WGS sequence"/>
</dbReference>
<feature type="domain" description="Gfo/Idh/MocA-like oxidoreductase C-terminal" evidence="4">
    <location>
        <begin position="136"/>
        <end position="341"/>
    </location>
</feature>
<dbReference type="InterPro" id="IPR000683">
    <property type="entry name" value="Gfo/Idh/MocA-like_OxRdtase_N"/>
</dbReference>
<reference evidence="5 6" key="1">
    <citation type="submission" date="2015-01" db="EMBL/GenBank/DDBJ databases">
        <title>Draft genome sequence of Pedobacter sp. NL19 isolated from sludge of an effluent treatment pond in an abandoned uranium mine.</title>
        <authorList>
            <person name="Santos T."/>
            <person name="Caetano T."/>
            <person name="Covas C."/>
            <person name="Cruz A."/>
            <person name="Mendo S."/>
        </authorList>
    </citation>
    <scope>NUCLEOTIDE SEQUENCE [LARGE SCALE GENOMIC DNA]</scope>
    <source>
        <strain evidence="5 6">NL19</strain>
    </source>
</reference>
<name>A0A0D0FS66_9SPHI</name>
<dbReference type="RefSeq" id="WP_041885479.1">
    <property type="nucleotide sequence ID" value="NZ_CP157278.1"/>
</dbReference>
<dbReference type="EMBL" id="JXRA01000108">
    <property type="protein sequence ID" value="KIO75294.1"/>
    <property type="molecule type" value="Genomic_DNA"/>
</dbReference>
<dbReference type="InterPro" id="IPR036291">
    <property type="entry name" value="NAD(P)-bd_dom_sf"/>
</dbReference>
<dbReference type="AlphaFoldDB" id="A0A0D0FS66"/>
<comment type="caution">
    <text evidence="5">The sequence shown here is derived from an EMBL/GenBank/DDBJ whole genome shotgun (WGS) entry which is preliminary data.</text>
</comment>
<dbReference type="SUPFAM" id="SSF55347">
    <property type="entry name" value="Glyceraldehyde-3-phosphate dehydrogenase-like, C-terminal domain"/>
    <property type="match status" value="1"/>
</dbReference>
<dbReference type="GO" id="GO:0016491">
    <property type="term" value="F:oxidoreductase activity"/>
    <property type="evidence" value="ECO:0007669"/>
    <property type="project" value="UniProtKB-KW"/>
</dbReference>
<accession>A0A0D0FS66</accession>
<keyword evidence="6" id="KW-1185">Reference proteome</keyword>
<evidence type="ECO:0000256" key="1">
    <source>
        <dbReference type="ARBA" id="ARBA00010928"/>
    </source>
</evidence>
<dbReference type="GO" id="GO:0000166">
    <property type="term" value="F:nucleotide binding"/>
    <property type="evidence" value="ECO:0007669"/>
    <property type="project" value="InterPro"/>
</dbReference>
<dbReference type="SUPFAM" id="SSF51735">
    <property type="entry name" value="NAD(P)-binding Rossmann-fold domains"/>
    <property type="match status" value="1"/>
</dbReference>
<organism evidence="5 6">
    <name type="scientific">Pedobacter lusitanus</name>
    <dbReference type="NCBI Taxonomy" id="1503925"/>
    <lineage>
        <taxon>Bacteria</taxon>
        <taxon>Pseudomonadati</taxon>
        <taxon>Bacteroidota</taxon>
        <taxon>Sphingobacteriia</taxon>
        <taxon>Sphingobacteriales</taxon>
        <taxon>Sphingobacteriaceae</taxon>
        <taxon>Pedobacter</taxon>
    </lineage>
</organism>
<dbReference type="STRING" id="1503925.TH53_21615"/>
<dbReference type="PANTHER" id="PTHR43708">
    <property type="entry name" value="CONSERVED EXPRESSED OXIDOREDUCTASE (EUROFUNG)"/>
    <property type="match status" value="1"/>
</dbReference>
<evidence type="ECO:0000259" key="4">
    <source>
        <dbReference type="Pfam" id="PF02894"/>
    </source>
</evidence>